<evidence type="ECO:0000256" key="1">
    <source>
        <dbReference type="SAM" id="MobiDB-lite"/>
    </source>
</evidence>
<protein>
    <submittedName>
        <fullName evidence="2">Uncharacterized protein</fullName>
    </submittedName>
</protein>
<dbReference type="Proteomes" id="UP001322138">
    <property type="component" value="Unassembled WGS sequence"/>
</dbReference>
<sequence>MCYYQRIIHTCGHTFHIPLFDRPCAHVGTPKCRPRHLLERLKNARKCSACTTPEDLAESKRDARRRRRCPSRRERRAMMKKASSSQL</sequence>
<feature type="region of interest" description="Disordered" evidence="1">
    <location>
        <begin position="58"/>
        <end position="87"/>
    </location>
</feature>
<dbReference type="RefSeq" id="XP_062731183.1">
    <property type="nucleotide sequence ID" value="XM_062872859.1"/>
</dbReference>
<keyword evidence="3" id="KW-1185">Reference proteome</keyword>
<dbReference type="GeneID" id="87892172"/>
<reference evidence="2 3" key="1">
    <citation type="journal article" date="2023" name="bioRxiv">
        <title>High-quality genome assemblies of four members of thePodospora anserinaspecies complex.</title>
        <authorList>
            <person name="Ament-Velasquez S.L."/>
            <person name="Vogan A.A."/>
            <person name="Wallerman O."/>
            <person name="Hartmann F."/>
            <person name="Gautier V."/>
            <person name="Silar P."/>
            <person name="Giraud T."/>
            <person name="Johannesson H."/>
        </authorList>
    </citation>
    <scope>NUCLEOTIDE SEQUENCE [LARGE SCALE GENOMIC DNA]</scope>
    <source>
        <strain evidence="2 3">CBS 112042</strain>
    </source>
</reference>
<dbReference type="EMBL" id="JAFFGZ010000007">
    <property type="protein sequence ID" value="KAK4642207.1"/>
    <property type="molecule type" value="Genomic_DNA"/>
</dbReference>
<gene>
    <name evidence="2" type="ORF">QC761_0082110</name>
</gene>
<feature type="compositionally biased region" description="Basic residues" evidence="1">
    <location>
        <begin position="62"/>
        <end position="79"/>
    </location>
</feature>
<accession>A0ABR0FH49</accession>
<comment type="caution">
    <text evidence="2">The sequence shown here is derived from an EMBL/GenBank/DDBJ whole genome shotgun (WGS) entry which is preliminary data.</text>
</comment>
<evidence type="ECO:0000313" key="3">
    <source>
        <dbReference type="Proteomes" id="UP001322138"/>
    </source>
</evidence>
<proteinExistence type="predicted"/>
<organism evidence="2 3">
    <name type="scientific">Podospora bellae-mahoneyi</name>
    <dbReference type="NCBI Taxonomy" id="2093777"/>
    <lineage>
        <taxon>Eukaryota</taxon>
        <taxon>Fungi</taxon>
        <taxon>Dikarya</taxon>
        <taxon>Ascomycota</taxon>
        <taxon>Pezizomycotina</taxon>
        <taxon>Sordariomycetes</taxon>
        <taxon>Sordariomycetidae</taxon>
        <taxon>Sordariales</taxon>
        <taxon>Podosporaceae</taxon>
        <taxon>Podospora</taxon>
    </lineage>
</organism>
<name>A0ABR0FH49_9PEZI</name>
<evidence type="ECO:0000313" key="2">
    <source>
        <dbReference type="EMBL" id="KAK4642207.1"/>
    </source>
</evidence>